<dbReference type="PANTHER" id="PTHR30188:SF3">
    <property type="entry name" value="ABC TRANSPORTER PERMEASE"/>
    <property type="match status" value="1"/>
</dbReference>
<keyword evidence="1" id="KW-0997">Cell inner membrane</keyword>
<comment type="caution">
    <text evidence="1">Lacks conserved residue(s) required for the propagation of feature annotation.</text>
</comment>
<dbReference type="Proteomes" id="UP000027451">
    <property type="component" value="Unassembled WGS sequence"/>
</dbReference>
<dbReference type="InterPro" id="IPR003453">
    <property type="entry name" value="ABC_MlaE_roteobac"/>
</dbReference>
<comment type="subcellular location">
    <subcellularLocation>
        <location evidence="1">Cell inner membrane</location>
        <topology evidence="1">Multi-pass membrane protein</topology>
    </subcellularLocation>
</comment>
<reference evidence="3 4" key="1">
    <citation type="submission" date="2014-03" db="EMBL/GenBank/DDBJ databases">
        <title>Draft Genome Sequences of Four Burkholderia Strains.</title>
        <authorList>
            <person name="Liu X.Y."/>
            <person name="Li C.X."/>
            <person name="Xu J.H."/>
        </authorList>
    </citation>
    <scope>NUCLEOTIDE SEQUENCE [LARGE SCALE GENOMIC DNA]</scope>
    <source>
        <strain evidence="3 4">OP-1</strain>
    </source>
</reference>
<organism evidence="3 4">
    <name type="scientific">Caballeronia zhejiangensis</name>
    <dbReference type="NCBI Taxonomy" id="871203"/>
    <lineage>
        <taxon>Bacteria</taxon>
        <taxon>Pseudomonadati</taxon>
        <taxon>Pseudomonadota</taxon>
        <taxon>Betaproteobacteria</taxon>
        <taxon>Burkholderiales</taxon>
        <taxon>Burkholderiaceae</taxon>
        <taxon>Caballeronia</taxon>
    </lineage>
</organism>
<feature type="transmembrane region" description="Helical" evidence="1">
    <location>
        <begin position="174"/>
        <end position="193"/>
    </location>
</feature>
<proteinExistence type="inferred from homology"/>
<feature type="region of interest" description="Disordered" evidence="2">
    <location>
        <begin position="1"/>
        <end position="21"/>
    </location>
</feature>
<dbReference type="AlphaFoldDB" id="A0A656QCM6"/>
<dbReference type="PANTHER" id="PTHR30188">
    <property type="entry name" value="ABC TRANSPORTER PERMEASE PROTEIN-RELATED"/>
    <property type="match status" value="1"/>
</dbReference>
<dbReference type="GO" id="GO:0043190">
    <property type="term" value="C:ATP-binding cassette (ABC) transporter complex"/>
    <property type="evidence" value="ECO:0007669"/>
    <property type="project" value="InterPro"/>
</dbReference>
<keyword evidence="4" id="KW-1185">Reference proteome</keyword>
<name>A0A656QCM6_9BURK</name>
<feature type="compositionally biased region" description="Low complexity" evidence="2">
    <location>
        <begin position="7"/>
        <end position="21"/>
    </location>
</feature>
<feature type="transmembrane region" description="Helical" evidence="1">
    <location>
        <begin position="353"/>
        <end position="376"/>
    </location>
</feature>
<evidence type="ECO:0000313" key="3">
    <source>
        <dbReference type="EMBL" id="KDR24701.1"/>
    </source>
</evidence>
<comment type="similarity">
    <text evidence="1">Belongs to the MlaE permease family.</text>
</comment>
<dbReference type="RefSeq" id="WP_014194358.1">
    <property type="nucleotide sequence ID" value="NZ_JFHD01000073.1"/>
</dbReference>
<keyword evidence="1" id="KW-1133">Transmembrane helix</keyword>
<comment type="caution">
    <text evidence="3">The sequence shown here is derived from an EMBL/GenBank/DDBJ whole genome shotgun (WGS) entry which is preliminary data.</text>
</comment>
<dbReference type="InterPro" id="IPR030802">
    <property type="entry name" value="Permease_MalE"/>
</dbReference>
<protein>
    <submittedName>
        <fullName evidence="3">ABC transporter permease</fullName>
    </submittedName>
</protein>
<sequence>MDDPQPRLDLLADPDPADPSAGRRVVLRGAWTVSQLARPGVWRATGRALQQAAPDRDGLTWDLRGLDAFDHLGAQRLWDHWGGAWPAHWLAEAPQHALLARVAEFGHLPETARTPGPFRRLTALGEGGIAAWRHARDFIALLGATFLDALRWLRRPAAGPWRDFSGQLYHAGATALPITAMVGFLIGVVLAYLLAQQLQAFGADLFIVNILGVSLVRELGPVLAAILIAGRSGSAITAQIGVMRVTEEIDAMRVLGIAPGFRLVLPRAAALALVMPLLTVWTTLAALLGGLVVSDLTLGLGASYFVHELPKAVPVVHLALALGKSAVFGALIALIGCHFGLRVRPDTQSLGQGTTASVVAAIAMVILVDALFAIVFQGVGT</sequence>
<evidence type="ECO:0000256" key="1">
    <source>
        <dbReference type="RuleBase" id="RU362044"/>
    </source>
</evidence>
<evidence type="ECO:0000256" key="2">
    <source>
        <dbReference type="SAM" id="MobiDB-lite"/>
    </source>
</evidence>
<feature type="transmembrane region" description="Helical" evidence="1">
    <location>
        <begin position="318"/>
        <end position="341"/>
    </location>
</feature>
<evidence type="ECO:0000313" key="4">
    <source>
        <dbReference type="Proteomes" id="UP000027451"/>
    </source>
</evidence>
<accession>A0A656QCM6</accession>
<keyword evidence="1" id="KW-0812">Transmembrane</keyword>
<gene>
    <name evidence="3" type="ORF">BG60_35710</name>
</gene>
<dbReference type="OrthoDB" id="9810518at2"/>
<dbReference type="GO" id="GO:0005548">
    <property type="term" value="F:phospholipid transporter activity"/>
    <property type="evidence" value="ECO:0007669"/>
    <property type="project" value="TreeGrafter"/>
</dbReference>
<dbReference type="EMBL" id="JFHD01000073">
    <property type="protein sequence ID" value="KDR24701.1"/>
    <property type="molecule type" value="Genomic_DNA"/>
</dbReference>
<keyword evidence="1" id="KW-0472">Membrane</keyword>
<dbReference type="NCBIfam" id="TIGR00056">
    <property type="entry name" value="MlaE family lipid ABC transporter permease subunit"/>
    <property type="match status" value="1"/>
</dbReference>
<dbReference type="Pfam" id="PF02405">
    <property type="entry name" value="MlaE"/>
    <property type="match status" value="1"/>
</dbReference>
<keyword evidence="1" id="KW-1003">Cell membrane</keyword>